<keyword evidence="3 6" id="KW-1133">Transmembrane helix</keyword>
<evidence type="ECO:0000256" key="2">
    <source>
        <dbReference type="ARBA" id="ARBA00022692"/>
    </source>
</evidence>
<dbReference type="Gene3D" id="1.20.1250.20">
    <property type="entry name" value="MFS general substrate transporter like domains"/>
    <property type="match status" value="1"/>
</dbReference>
<evidence type="ECO:0000256" key="5">
    <source>
        <dbReference type="SAM" id="MobiDB-lite"/>
    </source>
</evidence>
<keyword evidence="4 6" id="KW-0472">Membrane</keyword>
<sequence length="210" mass="23308">MTKMRKRLFNMIYQWMVSGFLYYAFSYNITDLAGDKYLNFLISGLVEFPAYALVFWSIKRWGRRPTLVSLMLVEGASFVAILCVPANLTWLSTTLAMVGKFCITGSFGLLYLYMTEVFPTEVRNVTLGSCSMGARIASILAPFVRDLGKATHAAVPNALYTFLALTSGLLALKLPETRDLDLPDTLQEGEDLGEASNKVKKDSTNPATEL</sequence>
<dbReference type="AlphaFoldDB" id="A0A8X6KF55"/>
<evidence type="ECO:0000313" key="8">
    <source>
        <dbReference type="Proteomes" id="UP000887116"/>
    </source>
</evidence>
<evidence type="ECO:0000256" key="3">
    <source>
        <dbReference type="ARBA" id="ARBA00022989"/>
    </source>
</evidence>
<dbReference type="SUPFAM" id="SSF103473">
    <property type="entry name" value="MFS general substrate transporter"/>
    <property type="match status" value="1"/>
</dbReference>
<dbReference type="InterPro" id="IPR005828">
    <property type="entry name" value="MFS_sugar_transport-like"/>
</dbReference>
<protein>
    <submittedName>
        <fullName evidence="7">Organic cation transporter protein</fullName>
    </submittedName>
</protein>
<gene>
    <name evidence="7" type="primary">Orct</name>
    <name evidence="7" type="ORF">TNCT_444661</name>
</gene>
<feature type="transmembrane region" description="Helical" evidence="6">
    <location>
        <begin position="94"/>
        <end position="113"/>
    </location>
</feature>
<feature type="transmembrane region" description="Helical" evidence="6">
    <location>
        <begin position="7"/>
        <end position="25"/>
    </location>
</feature>
<keyword evidence="8" id="KW-1185">Reference proteome</keyword>
<reference evidence="7" key="1">
    <citation type="submission" date="2020-07" db="EMBL/GenBank/DDBJ databases">
        <title>Multicomponent nature underlies the extraordinary mechanical properties of spider dragline silk.</title>
        <authorList>
            <person name="Kono N."/>
            <person name="Nakamura H."/>
            <person name="Mori M."/>
            <person name="Yoshida Y."/>
            <person name="Ohtoshi R."/>
            <person name="Malay A.D."/>
            <person name="Moran D.A.P."/>
            <person name="Tomita M."/>
            <person name="Numata K."/>
            <person name="Arakawa K."/>
        </authorList>
    </citation>
    <scope>NUCLEOTIDE SEQUENCE</scope>
</reference>
<evidence type="ECO:0000256" key="6">
    <source>
        <dbReference type="SAM" id="Phobius"/>
    </source>
</evidence>
<name>A0A8X6KF55_TRICU</name>
<dbReference type="Pfam" id="PF00083">
    <property type="entry name" value="Sugar_tr"/>
    <property type="match status" value="1"/>
</dbReference>
<proteinExistence type="predicted"/>
<organism evidence="7 8">
    <name type="scientific">Trichonephila clavata</name>
    <name type="common">Joro spider</name>
    <name type="synonym">Nephila clavata</name>
    <dbReference type="NCBI Taxonomy" id="2740835"/>
    <lineage>
        <taxon>Eukaryota</taxon>
        <taxon>Metazoa</taxon>
        <taxon>Ecdysozoa</taxon>
        <taxon>Arthropoda</taxon>
        <taxon>Chelicerata</taxon>
        <taxon>Arachnida</taxon>
        <taxon>Araneae</taxon>
        <taxon>Araneomorphae</taxon>
        <taxon>Entelegynae</taxon>
        <taxon>Araneoidea</taxon>
        <taxon>Nephilidae</taxon>
        <taxon>Trichonephila</taxon>
    </lineage>
</organism>
<dbReference type="EMBL" id="BMAO01000925">
    <property type="protein sequence ID" value="GFQ70068.1"/>
    <property type="molecule type" value="Genomic_DNA"/>
</dbReference>
<accession>A0A8X6KF55</accession>
<dbReference type="PANTHER" id="PTHR24064">
    <property type="entry name" value="SOLUTE CARRIER FAMILY 22 MEMBER"/>
    <property type="match status" value="1"/>
</dbReference>
<evidence type="ECO:0000256" key="1">
    <source>
        <dbReference type="ARBA" id="ARBA00004141"/>
    </source>
</evidence>
<evidence type="ECO:0000256" key="4">
    <source>
        <dbReference type="ARBA" id="ARBA00023136"/>
    </source>
</evidence>
<keyword evidence="2 6" id="KW-0812">Transmembrane</keyword>
<dbReference type="OrthoDB" id="3936150at2759"/>
<feature type="transmembrane region" description="Helical" evidence="6">
    <location>
        <begin position="37"/>
        <end position="56"/>
    </location>
</feature>
<dbReference type="Proteomes" id="UP000887116">
    <property type="component" value="Unassembled WGS sequence"/>
</dbReference>
<dbReference type="GO" id="GO:0016020">
    <property type="term" value="C:membrane"/>
    <property type="evidence" value="ECO:0007669"/>
    <property type="project" value="UniProtKB-SubCell"/>
</dbReference>
<dbReference type="GO" id="GO:0022857">
    <property type="term" value="F:transmembrane transporter activity"/>
    <property type="evidence" value="ECO:0007669"/>
    <property type="project" value="InterPro"/>
</dbReference>
<feature type="transmembrane region" description="Helical" evidence="6">
    <location>
        <begin position="68"/>
        <end position="88"/>
    </location>
</feature>
<feature type="region of interest" description="Disordered" evidence="5">
    <location>
        <begin position="183"/>
        <end position="210"/>
    </location>
</feature>
<evidence type="ECO:0000313" key="7">
    <source>
        <dbReference type="EMBL" id="GFQ70068.1"/>
    </source>
</evidence>
<dbReference type="InterPro" id="IPR036259">
    <property type="entry name" value="MFS_trans_sf"/>
</dbReference>
<comment type="subcellular location">
    <subcellularLocation>
        <location evidence="1">Membrane</location>
        <topology evidence="1">Multi-pass membrane protein</topology>
    </subcellularLocation>
</comment>
<comment type="caution">
    <text evidence="7">The sequence shown here is derived from an EMBL/GenBank/DDBJ whole genome shotgun (WGS) entry which is preliminary data.</text>
</comment>